<protein>
    <submittedName>
        <fullName evidence="1">Uncharacterized protein</fullName>
    </submittedName>
</protein>
<comment type="caution">
    <text evidence="1">The sequence shown here is derived from an EMBL/GenBank/DDBJ whole genome shotgun (WGS) entry which is preliminary data.</text>
</comment>
<organism evidence="1 2">
    <name type="scientific">Chengkuizengella axinellae</name>
    <dbReference type="NCBI Taxonomy" id="3064388"/>
    <lineage>
        <taxon>Bacteria</taxon>
        <taxon>Bacillati</taxon>
        <taxon>Bacillota</taxon>
        <taxon>Bacilli</taxon>
        <taxon>Bacillales</taxon>
        <taxon>Paenibacillaceae</taxon>
        <taxon>Chengkuizengella</taxon>
    </lineage>
</organism>
<evidence type="ECO:0000313" key="1">
    <source>
        <dbReference type="EMBL" id="MDP5277078.1"/>
    </source>
</evidence>
<name>A0ABT9J6I2_9BACL</name>
<keyword evidence="2" id="KW-1185">Reference proteome</keyword>
<reference evidence="1 2" key="1">
    <citation type="submission" date="2023-08" db="EMBL/GenBank/DDBJ databases">
        <authorList>
            <person name="Park J.-S."/>
        </authorList>
    </citation>
    <scope>NUCLEOTIDE SEQUENCE [LARGE SCALE GENOMIC DNA]</scope>
    <source>
        <strain evidence="1 2">2205SS18-9</strain>
    </source>
</reference>
<accession>A0ABT9J6I2</accession>
<evidence type="ECO:0000313" key="2">
    <source>
        <dbReference type="Proteomes" id="UP001231941"/>
    </source>
</evidence>
<dbReference type="RefSeq" id="WP_305994380.1">
    <property type="nucleotide sequence ID" value="NZ_JAVAMP010000024.1"/>
</dbReference>
<proteinExistence type="predicted"/>
<dbReference type="Proteomes" id="UP001231941">
    <property type="component" value="Unassembled WGS sequence"/>
</dbReference>
<sequence>MDSNELLITGYAETVNEEKVNIKYFEKVNESTIKKTFYNNIIGEYDTGFFEWDGTQFVLKDE</sequence>
<gene>
    <name evidence="1" type="ORF">Q5Y73_23560</name>
</gene>
<dbReference type="EMBL" id="JAVAMP010000024">
    <property type="protein sequence ID" value="MDP5277078.1"/>
    <property type="molecule type" value="Genomic_DNA"/>
</dbReference>